<dbReference type="InterPro" id="IPR007111">
    <property type="entry name" value="NACHT_NTPase"/>
</dbReference>
<dbReference type="EMBL" id="MUXN01000039">
    <property type="protein sequence ID" value="OOC00628.1"/>
    <property type="molecule type" value="Genomic_DNA"/>
</dbReference>
<feature type="domain" description="NACHT" evidence="1">
    <location>
        <begin position="76"/>
        <end position="245"/>
    </location>
</feature>
<dbReference type="PANTHER" id="PTHR46844">
    <property type="entry name" value="SLR5058 PROTEIN"/>
    <property type="match status" value="1"/>
</dbReference>
<comment type="caution">
    <text evidence="2">The sequence shown here is derived from an EMBL/GenBank/DDBJ whole genome shotgun (WGS) entry which is preliminary data.</text>
</comment>
<organism evidence="2 3">
    <name type="scientific">Amycolatopsis azurea DSM 43854</name>
    <dbReference type="NCBI Taxonomy" id="1238180"/>
    <lineage>
        <taxon>Bacteria</taxon>
        <taxon>Bacillati</taxon>
        <taxon>Actinomycetota</taxon>
        <taxon>Actinomycetes</taxon>
        <taxon>Pseudonocardiales</taxon>
        <taxon>Pseudonocardiaceae</taxon>
        <taxon>Amycolatopsis</taxon>
    </lineage>
</organism>
<sequence length="1661" mass="182122">MPYRLPGARRPSLSTVYVRQDVTSGTEAQPAEQGRLLPVLDSRGQLIDLPHPPVTRLVVRPPSRSMREALDGDDHLLVTGGPGQGKSTLSLRLTADVARCWQAIGDSPPPLQEIVVPLRLTARELAARLDLPFFEALAETVRGEYGALLAATIQPDDLGERVGGCRWLLLVDGLDEVADTVQRDRLVSVLSTWASDSPDYRVVLTTRPIEGATLAPFQRIGSARYELLPFDEHALRRFAEHWFSDSPGAAAKFLRQLRKAHLDELVRVPLLATIAAIIFEQFDDRPLPDNQYELYETYLGYLRSAHPVPEGLPDEHCGRLLEHLGHVRLEEDTSLTAAACHWTAERLPELCRTTGWREKLVTYLAAVGPFIWRAGDLWFLHHSFAEHLAATAKARLLPPGFDPGHADFVELLHAARPEDRGRYARRVLLHHTRLHPAEADALLSHLHAGAPDQHLLAARLLAWHIPAGAEAFFATAHAWAMTTQYPGREILSQVSRATHHPGLLGWLLDLMRDDEAPWPSRVEAAIALATRLNTDARPEALEVLRAVVHDAEITVRPRLDAAEALSECGADERGTAIHGLRSILTTPSATATQYSNAAVVLAGLGPEARAEAVDALTRLLEDQDAPDWDLVEAAVGLVEIGSEFHERCAAVFRMVLDRRSWSVDGVEEAALGLASLGPDQLAETAAALERRITDHRLDLSDRLQAARVLVRLGPQHRVRAGELVLGLATNPVYGGFERASIANALIGCGPEFQDPAMALLRSVLEMPITDIGGLQMAARTLAELGPGHRAEAANAFLHLTGHPLANTLSRINALGGLTPLGESYRAPALSELQATMIDRGADPEARVTAASEISRLGPEFHGPAIEQLEELTSPSLNPGVRSQAWRLLSNLSPRLAQRAYSALSELLAEDGWEAHRTDITFYRADTVQPDDTAETLLRIIRDATRSGQHRCDAAHVMRYLGRRYQSRAAQGIMEMLRDDVIPKVKISTVVAGFSGSSARLRRDLTSILRSTVLCPRNHASLVCEAATAIARLDALNDTEILDMLAGISADTSVDADTRCTAALLRAQHEPERLPDAAALVLKLYPTMATDRWVRELVEYGADVTVHVRALVADPLVSVHIRQRSAALLAELRPDLYVEAASELMAQATDEFLAFSYRSDAMIRLVKTDPGTLPQAIDFHRAVMSDGHEYVQHRCEAAYELARLDPTAAAEVRDTLLELGATVKLTPGERGVALSWLGYVSPADTTTTRLRLALAYDPAASGSTRTRVARDLPGKQRREVEHAIVADRLVPADDWPGTVTEWDDISLAGIAAREFRDLLAGPELTVPQRIEAAVALSGISPRFVPEAVAILSELSRGRTATDKARQELMWLNRTWYERVLADARAVLADGTRPGRERARAGLAAATMTSEPFAEVHAQLAALLEDDRIAKRLRLGILFELDRLDDLRAIRDDLRETLIIRRQAAHLLRGYSTEDRAAAARVFQAIADDPFCHPTLRWWAADDLAECGSRGQALGTEALRALMTDNSLPVIARRDAARALGHKRPDLRGEVLAVLRSLRNAGNPFARIQILQAIGAFEPTEGALGLGELAQDREITALARLRAAWAAAESHRDHRETAAIVVREIAHDGRVPRHIRVEAARLLTALSEICRSEARQLLEAICR</sequence>
<accession>A0ABX3IYV4</accession>
<proteinExistence type="predicted"/>
<evidence type="ECO:0000259" key="1">
    <source>
        <dbReference type="Pfam" id="PF05729"/>
    </source>
</evidence>
<evidence type="ECO:0000313" key="3">
    <source>
        <dbReference type="Proteomes" id="UP000188551"/>
    </source>
</evidence>
<protein>
    <recommendedName>
        <fullName evidence="1">NACHT domain-containing protein</fullName>
    </recommendedName>
</protein>
<dbReference type="Proteomes" id="UP000188551">
    <property type="component" value="Unassembled WGS sequence"/>
</dbReference>
<dbReference type="SUPFAM" id="SSF52540">
    <property type="entry name" value="P-loop containing nucleoside triphosphate hydrolases"/>
    <property type="match status" value="1"/>
</dbReference>
<dbReference type="SUPFAM" id="SSF48371">
    <property type="entry name" value="ARM repeat"/>
    <property type="match status" value="1"/>
</dbReference>
<dbReference type="InterPro" id="IPR027417">
    <property type="entry name" value="P-loop_NTPase"/>
</dbReference>
<dbReference type="Pfam" id="PF05729">
    <property type="entry name" value="NACHT"/>
    <property type="match status" value="1"/>
</dbReference>
<evidence type="ECO:0000313" key="2">
    <source>
        <dbReference type="EMBL" id="OOC00628.1"/>
    </source>
</evidence>
<dbReference type="PANTHER" id="PTHR46844:SF1">
    <property type="entry name" value="SLR5058 PROTEIN"/>
    <property type="match status" value="1"/>
</dbReference>
<keyword evidence="3" id="KW-1185">Reference proteome</keyword>
<dbReference type="Gene3D" id="3.40.50.300">
    <property type="entry name" value="P-loop containing nucleotide triphosphate hydrolases"/>
    <property type="match status" value="1"/>
</dbReference>
<name>A0ABX3IYV4_9PSEU</name>
<dbReference type="InterPro" id="IPR016024">
    <property type="entry name" value="ARM-type_fold"/>
</dbReference>
<reference evidence="2 3" key="1">
    <citation type="submission" date="2017-02" db="EMBL/GenBank/DDBJ databases">
        <title>Amycolatopsis azurea DSM 43854 draft genome.</title>
        <authorList>
            <person name="Mayilraj S."/>
        </authorList>
    </citation>
    <scope>NUCLEOTIDE SEQUENCE [LARGE SCALE GENOMIC DNA]</scope>
    <source>
        <strain evidence="2 3">DSM 43854</strain>
    </source>
</reference>
<gene>
    <name evidence="2" type="ORF">B0293_42005</name>
</gene>